<evidence type="ECO:0000313" key="2">
    <source>
        <dbReference type="Proteomes" id="UP000318288"/>
    </source>
</evidence>
<accession>A0A5C6EB75</accession>
<dbReference type="EMBL" id="SJPW01000009">
    <property type="protein sequence ID" value="TWU44746.1"/>
    <property type="molecule type" value="Genomic_DNA"/>
</dbReference>
<organism evidence="1 2">
    <name type="scientific">Rubripirellula tenax</name>
    <dbReference type="NCBI Taxonomy" id="2528015"/>
    <lineage>
        <taxon>Bacteria</taxon>
        <taxon>Pseudomonadati</taxon>
        <taxon>Planctomycetota</taxon>
        <taxon>Planctomycetia</taxon>
        <taxon>Pirellulales</taxon>
        <taxon>Pirellulaceae</taxon>
        <taxon>Rubripirellula</taxon>
    </lineage>
</organism>
<sequence>MKTDLPERTFAFAKRIVKLCQSLEEHAAVAQTLSRQLISNLRDAIERLIGRGQFTAKFAEQLCDRLFQNGRAE</sequence>
<dbReference type="RefSeq" id="WP_146462238.1">
    <property type="nucleotide sequence ID" value="NZ_SJPW01000009.1"/>
</dbReference>
<comment type="caution">
    <text evidence="1">The sequence shown here is derived from an EMBL/GenBank/DDBJ whole genome shotgun (WGS) entry which is preliminary data.</text>
</comment>
<proteinExistence type="predicted"/>
<dbReference type="OrthoDB" id="285993at2"/>
<gene>
    <name evidence="1" type="ORF">Poly51_58120</name>
</gene>
<name>A0A5C6EB75_9BACT</name>
<dbReference type="AlphaFoldDB" id="A0A5C6EB75"/>
<dbReference type="Proteomes" id="UP000318288">
    <property type="component" value="Unassembled WGS sequence"/>
</dbReference>
<reference evidence="1 2" key="1">
    <citation type="submission" date="2019-02" db="EMBL/GenBank/DDBJ databases">
        <title>Deep-cultivation of Planctomycetes and their phenomic and genomic characterization uncovers novel biology.</title>
        <authorList>
            <person name="Wiegand S."/>
            <person name="Jogler M."/>
            <person name="Boedeker C."/>
            <person name="Pinto D."/>
            <person name="Vollmers J."/>
            <person name="Rivas-Marin E."/>
            <person name="Kohn T."/>
            <person name="Peeters S.H."/>
            <person name="Heuer A."/>
            <person name="Rast P."/>
            <person name="Oberbeckmann S."/>
            <person name="Bunk B."/>
            <person name="Jeske O."/>
            <person name="Meyerdierks A."/>
            <person name="Storesund J.E."/>
            <person name="Kallscheuer N."/>
            <person name="Luecker S."/>
            <person name="Lage O.M."/>
            <person name="Pohl T."/>
            <person name="Merkel B.J."/>
            <person name="Hornburger P."/>
            <person name="Mueller R.-W."/>
            <person name="Bruemmer F."/>
            <person name="Labrenz M."/>
            <person name="Spormann A.M."/>
            <person name="Op Den Camp H."/>
            <person name="Overmann J."/>
            <person name="Amann R."/>
            <person name="Jetten M.S.M."/>
            <person name="Mascher T."/>
            <person name="Medema M.H."/>
            <person name="Devos D.P."/>
            <person name="Kaster A.-K."/>
            <person name="Ovreas L."/>
            <person name="Rohde M."/>
            <person name="Galperin M.Y."/>
            <person name="Jogler C."/>
        </authorList>
    </citation>
    <scope>NUCLEOTIDE SEQUENCE [LARGE SCALE GENOMIC DNA]</scope>
    <source>
        <strain evidence="1 2">Poly51</strain>
    </source>
</reference>
<keyword evidence="2" id="KW-1185">Reference proteome</keyword>
<evidence type="ECO:0000313" key="1">
    <source>
        <dbReference type="EMBL" id="TWU44746.1"/>
    </source>
</evidence>
<protein>
    <submittedName>
        <fullName evidence="1">Uncharacterized protein</fullName>
    </submittedName>
</protein>